<dbReference type="EMBL" id="KZ772687">
    <property type="protein sequence ID" value="PTQ45382.1"/>
    <property type="molecule type" value="Genomic_DNA"/>
</dbReference>
<name>A0A2R6XGY8_MARPO</name>
<proteinExistence type="predicted"/>
<reference evidence="2" key="1">
    <citation type="journal article" date="2017" name="Cell">
        <title>Insights into land plant evolution garnered from the Marchantia polymorpha genome.</title>
        <authorList>
            <person name="Bowman J.L."/>
            <person name="Kohchi T."/>
            <person name="Yamato K.T."/>
            <person name="Jenkins J."/>
            <person name="Shu S."/>
            <person name="Ishizaki K."/>
            <person name="Yamaoka S."/>
            <person name="Nishihama R."/>
            <person name="Nakamura Y."/>
            <person name="Berger F."/>
            <person name="Adam C."/>
            <person name="Aki S.S."/>
            <person name="Althoff F."/>
            <person name="Araki T."/>
            <person name="Arteaga-Vazquez M.A."/>
            <person name="Balasubrmanian S."/>
            <person name="Barry K."/>
            <person name="Bauer D."/>
            <person name="Boehm C.R."/>
            <person name="Briginshaw L."/>
            <person name="Caballero-Perez J."/>
            <person name="Catarino B."/>
            <person name="Chen F."/>
            <person name="Chiyoda S."/>
            <person name="Chovatia M."/>
            <person name="Davies K.M."/>
            <person name="Delmans M."/>
            <person name="Demura T."/>
            <person name="Dierschke T."/>
            <person name="Dolan L."/>
            <person name="Dorantes-Acosta A.E."/>
            <person name="Eklund D.M."/>
            <person name="Florent S.N."/>
            <person name="Flores-Sandoval E."/>
            <person name="Fujiyama A."/>
            <person name="Fukuzawa H."/>
            <person name="Galik B."/>
            <person name="Grimanelli D."/>
            <person name="Grimwood J."/>
            <person name="Grossniklaus U."/>
            <person name="Hamada T."/>
            <person name="Haseloff J."/>
            <person name="Hetherington A.J."/>
            <person name="Higo A."/>
            <person name="Hirakawa Y."/>
            <person name="Hundley H.N."/>
            <person name="Ikeda Y."/>
            <person name="Inoue K."/>
            <person name="Inoue S.I."/>
            <person name="Ishida S."/>
            <person name="Jia Q."/>
            <person name="Kakita M."/>
            <person name="Kanazawa T."/>
            <person name="Kawai Y."/>
            <person name="Kawashima T."/>
            <person name="Kennedy M."/>
            <person name="Kinose K."/>
            <person name="Kinoshita T."/>
            <person name="Kohara Y."/>
            <person name="Koide E."/>
            <person name="Komatsu K."/>
            <person name="Kopischke S."/>
            <person name="Kubo M."/>
            <person name="Kyozuka J."/>
            <person name="Lagercrantz U."/>
            <person name="Lin S.S."/>
            <person name="Lindquist E."/>
            <person name="Lipzen A.M."/>
            <person name="Lu C.W."/>
            <person name="De Luna E."/>
            <person name="Martienssen R.A."/>
            <person name="Minamino N."/>
            <person name="Mizutani M."/>
            <person name="Mizutani M."/>
            <person name="Mochizuki N."/>
            <person name="Monte I."/>
            <person name="Mosher R."/>
            <person name="Nagasaki H."/>
            <person name="Nakagami H."/>
            <person name="Naramoto S."/>
            <person name="Nishitani K."/>
            <person name="Ohtani M."/>
            <person name="Okamoto T."/>
            <person name="Okumura M."/>
            <person name="Phillips J."/>
            <person name="Pollak B."/>
            <person name="Reinders A."/>
            <person name="Rovekamp M."/>
            <person name="Sano R."/>
            <person name="Sawa S."/>
            <person name="Schmid M.W."/>
            <person name="Shirakawa M."/>
            <person name="Solano R."/>
            <person name="Spunde A."/>
            <person name="Suetsugu N."/>
            <person name="Sugano S."/>
            <person name="Sugiyama A."/>
            <person name="Sun R."/>
            <person name="Suzuki Y."/>
            <person name="Takenaka M."/>
            <person name="Takezawa D."/>
            <person name="Tomogane H."/>
            <person name="Tsuzuki M."/>
            <person name="Ueda T."/>
            <person name="Umeda M."/>
            <person name="Ward J.M."/>
            <person name="Watanabe Y."/>
            <person name="Yazaki K."/>
            <person name="Yokoyama R."/>
            <person name="Yoshitake Y."/>
            <person name="Yotsui I."/>
            <person name="Zachgo S."/>
            <person name="Schmutz J."/>
        </authorList>
    </citation>
    <scope>NUCLEOTIDE SEQUENCE [LARGE SCALE GENOMIC DNA]</scope>
    <source>
        <strain evidence="2">Tak-1</strain>
    </source>
</reference>
<dbReference type="EMBL" id="KZ772687">
    <property type="protein sequence ID" value="PTQ45383.1"/>
    <property type="molecule type" value="Genomic_DNA"/>
</dbReference>
<evidence type="ECO:0000313" key="1">
    <source>
        <dbReference type="EMBL" id="PTQ45383.1"/>
    </source>
</evidence>
<reference evidence="1" key="2">
    <citation type="submission" date="2017-12" db="EMBL/GenBank/DDBJ databases">
        <title>WGS assembly of Marchantia polymorpha.</title>
        <authorList>
            <person name="Bowman J.L."/>
            <person name="Kohchi T."/>
            <person name="Yamato K.T."/>
            <person name="Jenkins J."/>
            <person name="Shu S."/>
            <person name="Ishizaki K."/>
            <person name="Yamaoka S."/>
            <person name="Nishihama R."/>
            <person name="Nakamura Y."/>
            <person name="Berger F."/>
            <person name="Adam C."/>
            <person name="Aki S.S."/>
            <person name="Althoff F."/>
            <person name="Araki T."/>
            <person name="Arteaga-Vazquez M.A."/>
            <person name="Balasubrmanian S."/>
            <person name="Bauer D."/>
            <person name="Boehm C.R."/>
            <person name="Briginshaw L."/>
            <person name="Caballero-Perez J."/>
            <person name="Catarino B."/>
            <person name="Chen F."/>
            <person name="Chiyoda S."/>
            <person name="Chovatia M."/>
            <person name="Davies K.M."/>
            <person name="Delmans M."/>
            <person name="Demura T."/>
            <person name="Dierschke T."/>
            <person name="Dolan L."/>
            <person name="Dorantes-Acosta A.E."/>
            <person name="Eklund D.M."/>
            <person name="Florent S.N."/>
            <person name="Flores-Sandoval E."/>
            <person name="Fujiyama A."/>
            <person name="Fukuzawa H."/>
            <person name="Galik B."/>
            <person name="Grimanelli D."/>
            <person name="Grimwood J."/>
            <person name="Grossniklaus U."/>
            <person name="Hamada T."/>
            <person name="Haseloff J."/>
            <person name="Hetherington A.J."/>
            <person name="Higo A."/>
            <person name="Hirakawa Y."/>
            <person name="Hundley H.N."/>
            <person name="Ikeda Y."/>
            <person name="Inoue K."/>
            <person name="Inoue S."/>
            <person name="Ishida S."/>
            <person name="Jia Q."/>
            <person name="Kakita M."/>
            <person name="Kanazawa T."/>
            <person name="Kawai Y."/>
            <person name="Kawashima T."/>
            <person name="Kennedy M."/>
            <person name="Kinose K."/>
            <person name="Kinoshita T."/>
            <person name="Kohara Y."/>
            <person name="Koide E."/>
            <person name="Komatsu K."/>
            <person name="Kopischke S."/>
            <person name="Kubo M."/>
            <person name="Kyozuka J."/>
            <person name="Lagercrantz U."/>
            <person name="Lin S.S."/>
            <person name="Lindquist E."/>
            <person name="Lipzen A.M."/>
            <person name="Lu C."/>
            <person name="Luna E.D."/>
            <person name="Martienssen R.A."/>
            <person name="Minamino N."/>
            <person name="Mizutani M."/>
            <person name="Mizutani M."/>
            <person name="Mochizuki N."/>
            <person name="Monte I."/>
            <person name="Mosher R."/>
            <person name="Nagasaki H."/>
            <person name="Nakagami H."/>
            <person name="Naramoto S."/>
            <person name="Nishitani K."/>
            <person name="Ohtani M."/>
            <person name="Okamoto T."/>
            <person name="Okumura M."/>
            <person name="Phillips J."/>
            <person name="Pollak B."/>
            <person name="Reinders A."/>
            <person name="Roevekamp M."/>
            <person name="Sano R."/>
            <person name="Sawa S."/>
            <person name="Schmid M.W."/>
            <person name="Shirakawa M."/>
            <person name="Solano R."/>
            <person name="Spunde A."/>
            <person name="Suetsugu N."/>
            <person name="Sugano S."/>
            <person name="Sugiyama A."/>
            <person name="Sun R."/>
            <person name="Suzuki Y."/>
            <person name="Takenaka M."/>
            <person name="Takezawa D."/>
            <person name="Tomogane H."/>
            <person name="Tsuzuki M."/>
            <person name="Ueda T."/>
            <person name="Umeda M."/>
            <person name="Ward J.M."/>
            <person name="Watanabe Y."/>
            <person name="Yazaki K."/>
            <person name="Yokoyama R."/>
            <person name="Yoshitake Y."/>
            <person name="Yotsui I."/>
            <person name="Zachgo S."/>
            <person name="Schmutz J."/>
        </authorList>
    </citation>
    <scope>NUCLEOTIDE SEQUENCE [LARGE SCALE GENOMIC DNA]</scope>
    <source>
        <strain evidence="1">Tak-1</strain>
    </source>
</reference>
<protein>
    <submittedName>
        <fullName evidence="1">Uncharacterized protein</fullName>
    </submittedName>
</protein>
<keyword evidence="2" id="KW-1185">Reference proteome</keyword>
<gene>
    <name evidence="1" type="ORF">MARPO_0015s0169</name>
</gene>
<dbReference type="Proteomes" id="UP000244005">
    <property type="component" value="Unassembled WGS sequence"/>
</dbReference>
<evidence type="ECO:0000313" key="2">
    <source>
        <dbReference type="Proteomes" id="UP000244005"/>
    </source>
</evidence>
<accession>A0A2R6XGY8</accession>
<organism evidence="1 2">
    <name type="scientific">Marchantia polymorpha</name>
    <name type="common">Common liverwort</name>
    <name type="synonym">Marchantia aquatica</name>
    <dbReference type="NCBI Taxonomy" id="3197"/>
    <lineage>
        <taxon>Eukaryota</taxon>
        <taxon>Viridiplantae</taxon>
        <taxon>Streptophyta</taxon>
        <taxon>Embryophyta</taxon>
        <taxon>Marchantiophyta</taxon>
        <taxon>Marchantiopsida</taxon>
        <taxon>Marchantiidae</taxon>
        <taxon>Marchantiales</taxon>
        <taxon>Marchantiaceae</taxon>
        <taxon>Marchantia</taxon>
    </lineage>
</organism>
<dbReference type="Gramene" id="Mp2g08840.2">
    <property type="protein sequence ID" value="Mp2g08840.2.cds1"/>
    <property type="gene ID" value="Mp2g08840"/>
</dbReference>
<sequence length="74" mass="8412">MMILVEANLASRQLIEQYTKMSHTVLYDTEAAERFLDAVNLGDLGDWERLAHLLILPFPFPRDVHGASVCELLL</sequence>
<dbReference type="AlphaFoldDB" id="A0A2R6XGY8"/>
<dbReference type="Gramene" id="Mp2g08840.1">
    <property type="protein sequence ID" value="Mp2g08840.1.cds1"/>
    <property type="gene ID" value="Mp2g08840"/>
</dbReference>